<reference evidence="4" key="1">
    <citation type="journal article" date="2020" name="bioRxiv">
        <title>A rank-normalized archaeal taxonomy based on genome phylogeny resolves widespread incomplete and uneven classifications.</title>
        <authorList>
            <person name="Rinke C."/>
            <person name="Chuvochina M."/>
            <person name="Mussig A.J."/>
            <person name="Chaumeil P.-A."/>
            <person name="Waite D.W."/>
            <person name="Whitman W.B."/>
            <person name="Parks D.H."/>
            <person name="Hugenholtz P."/>
        </authorList>
    </citation>
    <scope>NUCLEOTIDE SEQUENCE [LARGE SCALE GENOMIC DNA]</scope>
</reference>
<sequence length="99" mass="10575">MSDDHSHDSHAGSGKGGNKSSTDNAFKKIEDYLHAKIQRFVAFIFILIATGAALGAIFAGKGWAEYVVLVPAAAGLIAYYSRDFAVAVFAILLIFLVIL</sequence>
<keyword evidence="2" id="KW-1133">Transmembrane helix</keyword>
<accession>A0A7J4IY72</accession>
<feature type="transmembrane region" description="Helical" evidence="2">
    <location>
        <begin position="79"/>
        <end position="98"/>
    </location>
</feature>
<evidence type="ECO:0000256" key="1">
    <source>
        <dbReference type="SAM" id="MobiDB-lite"/>
    </source>
</evidence>
<evidence type="ECO:0000313" key="4">
    <source>
        <dbReference type="Proteomes" id="UP000565078"/>
    </source>
</evidence>
<feature type="region of interest" description="Disordered" evidence="1">
    <location>
        <begin position="1"/>
        <end position="23"/>
    </location>
</feature>
<comment type="caution">
    <text evidence="3">The sequence shown here is derived from an EMBL/GenBank/DDBJ whole genome shotgun (WGS) entry which is preliminary data.</text>
</comment>
<dbReference type="EMBL" id="DUGC01000116">
    <property type="protein sequence ID" value="HIH10483.1"/>
    <property type="molecule type" value="Genomic_DNA"/>
</dbReference>
<feature type="transmembrane region" description="Helical" evidence="2">
    <location>
        <begin position="40"/>
        <end position="59"/>
    </location>
</feature>
<dbReference type="Proteomes" id="UP000565078">
    <property type="component" value="Unassembled WGS sequence"/>
</dbReference>
<name>A0A7J4IY72_9ARCH</name>
<evidence type="ECO:0000313" key="3">
    <source>
        <dbReference type="EMBL" id="HIH10483.1"/>
    </source>
</evidence>
<keyword evidence="2" id="KW-0812">Transmembrane</keyword>
<protein>
    <submittedName>
        <fullName evidence="3">Uncharacterized protein</fullName>
    </submittedName>
</protein>
<keyword evidence="2" id="KW-0472">Membrane</keyword>
<evidence type="ECO:0000256" key="2">
    <source>
        <dbReference type="SAM" id="Phobius"/>
    </source>
</evidence>
<organism evidence="3 4">
    <name type="scientific">Candidatus Iainarchaeum sp</name>
    <dbReference type="NCBI Taxonomy" id="3101447"/>
    <lineage>
        <taxon>Archaea</taxon>
        <taxon>Candidatus Iainarchaeota</taxon>
        <taxon>Candidatus Iainarchaeia</taxon>
        <taxon>Candidatus Iainarchaeales</taxon>
        <taxon>Candidatus Iainarchaeaceae</taxon>
        <taxon>Candidatus Iainarchaeum</taxon>
    </lineage>
</organism>
<proteinExistence type="predicted"/>
<feature type="compositionally biased region" description="Basic and acidic residues" evidence="1">
    <location>
        <begin position="1"/>
        <end position="10"/>
    </location>
</feature>
<gene>
    <name evidence="3" type="ORF">HA254_07505</name>
</gene>
<dbReference type="AlphaFoldDB" id="A0A7J4IY72"/>